<dbReference type="Gene3D" id="3.30.230.10">
    <property type="match status" value="1"/>
</dbReference>
<gene>
    <name evidence="5 8" type="primary">rpsI</name>
    <name evidence="8" type="ORF">OC680_01710</name>
</gene>
<dbReference type="GO" id="GO:0016787">
    <property type="term" value="F:hydrolase activity"/>
    <property type="evidence" value="ECO:0007669"/>
    <property type="project" value="UniProtKB-KW"/>
</dbReference>
<dbReference type="HAMAP" id="MF_00532_B">
    <property type="entry name" value="Ribosomal_uS9_B"/>
    <property type="match status" value="1"/>
</dbReference>
<evidence type="ECO:0000313" key="8">
    <source>
        <dbReference type="EMBL" id="MDO8168191.1"/>
    </source>
</evidence>
<dbReference type="EMBL" id="JAOSID010000006">
    <property type="protein sequence ID" value="MDO8168191.1"/>
    <property type="molecule type" value="Genomic_DNA"/>
</dbReference>
<feature type="region of interest" description="Disordered" evidence="7">
    <location>
        <begin position="108"/>
        <end position="130"/>
    </location>
</feature>
<dbReference type="InterPro" id="IPR000754">
    <property type="entry name" value="Ribosomal_uS9"/>
</dbReference>
<dbReference type="PROSITE" id="PS00360">
    <property type="entry name" value="RIBOSOMAL_S9"/>
    <property type="match status" value="1"/>
</dbReference>
<evidence type="ECO:0000256" key="2">
    <source>
        <dbReference type="ARBA" id="ARBA00022980"/>
    </source>
</evidence>
<evidence type="ECO:0000256" key="6">
    <source>
        <dbReference type="RuleBase" id="RU003815"/>
    </source>
</evidence>
<dbReference type="SUPFAM" id="SSF54211">
    <property type="entry name" value="Ribosomal protein S5 domain 2-like"/>
    <property type="match status" value="1"/>
</dbReference>
<organism evidence="8 9">
    <name type="scientific">Candidatus Phytoplasma melaleucae</name>
    <dbReference type="NCBI Taxonomy" id="2982630"/>
    <lineage>
        <taxon>Bacteria</taxon>
        <taxon>Bacillati</taxon>
        <taxon>Mycoplasmatota</taxon>
        <taxon>Mollicutes</taxon>
        <taxon>Acholeplasmatales</taxon>
        <taxon>Acholeplasmataceae</taxon>
        <taxon>Candidatus Phytoplasma</taxon>
    </lineage>
</organism>
<dbReference type="GO" id="GO:0005840">
    <property type="term" value="C:ribosome"/>
    <property type="evidence" value="ECO:0007669"/>
    <property type="project" value="UniProtKB-KW"/>
</dbReference>
<dbReference type="Proteomes" id="UP001172036">
    <property type="component" value="Unassembled WGS sequence"/>
</dbReference>
<accession>A0ABT9DFG4</accession>
<dbReference type="Pfam" id="PF00380">
    <property type="entry name" value="Ribosomal_S9"/>
    <property type="match status" value="1"/>
</dbReference>
<name>A0ABT9DFG4_9MOLU</name>
<evidence type="ECO:0000256" key="1">
    <source>
        <dbReference type="ARBA" id="ARBA00005251"/>
    </source>
</evidence>
<keyword evidence="2 5" id="KW-0689">Ribosomal protein</keyword>
<dbReference type="PANTHER" id="PTHR21569:SF1">
    <property type="entry name" value="SMALL RIBOSOMAL SUBUNIT PROTEIN US9M"/>
    <property type="match status" value="1"/>
</dbReference>
<comment type="similarity">
    <text evidence="1 5 6">Belongs to the universal ribosomal protein uS9 family.</text>
</comment>
<protein>
    <recommendedName>
        <fullName evidence="4 5">Small ribosomal subunit protein uS9</fullName>
    </recommendedName>
</protein>
<dbReference type="InterPro" id="IPR020574">
    <property type="entry name" value="Ribosomal_uS9_CS"/>
</dbReference>
<comment type="caution">
    <text evidence="8">The sequence shown here is derived from an EMBL/GenBank/DDBJ whole genome shotgun (WGS) entry which is preliminary data.</text>
</comment>
<dbReference type="InterPro" id="IPR023035">
    <property type="entry name" value="Ribosomal_uS9_bac/plastid"/>
</dbReference>
<dbReference type="NCBIfam" id="NF001099">
    <property type="entry name" value="PRK00132.1"/>
    <property type="match status" value="1"/>
</dbReference>
<keyword evidence="9" id="KW-1185">Reference proteome</keyword>
<evidence type="ECO:0000256" key="5">
    <source>
        <dbReference type="HAMAP-Rule" id="MF_00532"/>
    </source>
</evidence>
<proteinExistence type="inferred from homology"/>
<dbReference type="RefSeq" id="WP_304515395.1">
    <property type="nucleotide sequence ID" value="NZ_JAOSID010000006.1"/>
</dbReference>
<feature type="compositionally biased region" description="Basic residues" evidence="7">
    <location>
        <begin position="115"/>
        <end position="130"/>
    </location>
</feature>
<dbReference type="InterPro" id="IPR014721">
    <property type="entry name" value="Ribsml_uS5_D2-typ_fold_subgr"/>
</dbReference>
<sequence length="130" mass="14615">MNVVQYFGTGRRKSSVARTILTSGSGIIKINKRDFHNYILSAENRFEILKPLKLIDKLEQYNIIVSVNGGGITSQAGAIRLGIARSLLKAEPHSRSILKKAGFLTRDSRVVERKKPGHRKSRARPQFSKR</sequence>
<dbReference type="PANTHER" id="PTHR21569">
    <property type="entry name" value="RIBOSOMAL PROTEIN S9"/>
    <property type="match status" value="1"/>
</dbReference>
<evidence type="ECO:0000313" key="9">
    <source>
        <dbReference type="Proteomes" id="UP001172036"/>
    </source>
</evidence>
<evidence type="ECO:0000256" key="7">
    <source>
        <dbReference type="SAM" id="MobiDB-lite"/>
    </source>
</evidence>
<keyword evidence="3 5" id="KW-0687">Ribonucleoprotein</keyword>
<evidence type="ECO:0000256" key="3">
    <source>
        <dbReference type="ARBA" id="ARBA00023274"/>
    </source>
</evidence>
<evidence type="ECO:0000256" key="4">
    <source>
        <dbReference type="ARBA" id="ARBA00035259"/>
    </source>
</evidence>
<reference evidence="8 9" key="1">
    <citation type="journal article" date="2023" name="Int. J. Syst. Evol. Microbiol.">
        <title>The observation of taxonomic boundaries for the 16SrII and 16SrXXV phytoplasmas using genome-based delimitation.</title>
        <authorList>
            <person name="Rodrigues Jardim B."/>
            <person name="Tran-Nguyen L.T.T."/>
            <person name="Gambley C."/>
            <person name="Al-Sadi A.M."/>
            <person name="Al-Subhi A.M."/>
            <person name="Foissac X."/>
            <person name="Salar P."/>
            <person name="Cai H."/>
            <person name="Yang J.Y."/>
            <person name="Davis R."/>
            <person name="Jones L."/>
            <person name="Rodoni B."/>
            <person name="Constable F.E."/>
        </authorList>
    </citation>
    <scope>NUCLEOTIDE SEQUENCE [LARGE SCALE GENOMIC DNA]</scope>
    <source>
        <strain evidence="8">BAWM-155c</strain>
    </source>
</reference>
<dbReference type="InterPro" id="IPR020568">
    <property type="entry name" value="Ribosomal_Su5_D2-typ_SF"/>
</dbReference>